<keyword evidence="3" id="KW-1185">Reference proteome</keyword>
<dbReference type="GO" id="GO:0008195">
    <property type="term" value="F:phosphatidate phosphatase activity"/>
    <property type="evidence" value="ECO:0007669"/>
    <property type="project" value="InterPro"/>
</dbReference>
<dbReference type="Pfam" id="PF09949">
    <property type="entry name" value="APP1_cat"/>
    <property type="match status" value="1"/>
</dbReference>
<dbReference type="PANTHER" id="PTHR28208:SF3">
    <property type="entry name" value="PHOSPHATIDATE PHOSPHATASE APP1"/>
    <property type="match status" value="1"/>
</dbReference>
<name>A0A1H5P8Q8_9FLAO</name>
<dbReference type="PANTHER" id="PTHR28208">
    <property type="entry name" value="PHOSPHATIDATE PHOSPHATASE APP1"/>
    <property type="match status" value="1"/>
</dbReference>
<gene>
    <name evidence="2" type="ORF">SAMN04488034_10964</name>
</gene>
<dbReference type="RefSeq" id="WP_093114126.1">
    <property type="nucleotide sequence ID" value="NZ_FNGG01000009.1"/>
</dbReference>
<dbReference type="Proteomes" id="UP000199448">
    <property type="component" value="Unassembled WGS sequence"/>
</dbReference>
<evidence type="ECO:0000259" key="1">
    <source>
        <dbReference type="Pfam" id="PF09949"/>
    </source>
</evidence>
<evidence type="ECO:0000313" key="3">
    <source>
        <dbReference type="Proteomes" id="UP000199448"/>
    </source>
</evidence>
<reference evidence="2 3" key="1">
    <citation type="submission" date="2016-10" db="EMBL/GenBank/DDBJ databases">
        <authorList>
            <person name="de Groot N.N."/>
        </authorList>
    </citation>
    <scope>NUCLEOTIDE SEQUENCE [LARGE SCALE GENOMIC DNA]</scope>
    <source>
        <strain evidence="2 3">DSM 23553</strain>
    </source>
</reference>
<organism evidence="2 3">
    <name type="scientific">Salinimicrobium catena</name>
    <dbReference type="NCBI Taxonomy" id="390640"/>
    <lineage>
        <taxon>Bacteria</taxon>
        <taxon>Pseudomonadati</taxon>
        <taxon>Bacteroidota</taxon>
        <taxon>Flavobacteriia</taxon>
        <taxon>Flavobacteriales</taxon>
        <taxon>Flavobacteriaceae</taxon>
        <taxon>Salinimicrobium</taxon>
    </lineage>
</organism>
<sequence>MKQLFRRLKDHLTAKPQVKLATYYSYGTPSHLYLLGRALDDDRLEMFEDQSLFRTLRNTYKQFDSDEIPRAEVALKLPNDAILSTRTNKEGYFLFDKTTSVNLKQYANDEGWVPLRVAFVNEIKNSIITQDNDFEAQLLIPPLTARFGVISDIDDTILHTGVTSFLKWRVLHNSLFKNAHDRLSLEGSPKFYRDLHRGKKGNEQNPVFYLSNSPWNLYQYLKLFLEVNNFPKGPILLRDFRTPFDRTLKPEKPHKQKEIINILKTYPHLKFILIGDSGEHDPAIYTDIAAQYPDRILAIYLRSVKHQKRMERVQSIVDNFETVPVLMVKTSKEAEEHARENGFIQ</sequence>
<accession>A0A1H5P8Q8</accession>
<dbReference type="AlphaFoldDB" id="A0A1H5P8Q8"/>
<evidence type="ECO:0000313" key="2">
    <source>
        <dbReference type="EMBL" id="SEF09407.1"/>
    </source>
</evidence>
<protein>
    <submittedName>
        <fullName evidence="2">Phosphatidate phosphatase APP1</fullName>
    </submittedName>
</protein>
<dbReference type="EMBL" id="FNUG01000009">
    <property type="protein sequence ID" value="SEF09407.1"/>
    <property type="molecule type" value="Genomic_DNA"/>
</dbReference>
<dbReference type="OrthoDB" id="9789875at2"/>
<dbReference type="InterPro" id="IPR052935">
    <property type="entry name" value="Mg2+_PAP"/>
</dbReference>
<feature type="domain" description="Phosphatidate phosphatase APP1 catalytic" evidence="1">
    <location>
        <begin position="147"/>
        <end position="302"/>
    </location>
</feature>
<dbReference type="STRING" id="390640.SAMN04488034_10964"/>
<proteinExistence type="predicted"/>
<dbReference type="InterPro" id="IPR019236">
    <property type="entry name" value="APP1_cat"/>
</dbReference>